<dbReference type="GO" id="GO:0019843">
    <property type="term" value="F:rRNA binding"/>
    <property type="evidence" value="ECO:0007669"/>
    <property type="project" value="UniProtKB-UniRule"/>
</dbReference>
<comment type="caution">
    <text evidence="10">The sequence shown here is derived from an EMBL/GenBank/DDBJ whole genome shotgun (WGS) entry which is preliminary data.</text>
</comment>
<dbReference type="InterPro" id="IPR019927">
    <property type="entry name" value="Ribosomal_uL3_bac/org-type"/>
</dbReference>
<keyword evidence="3 7" id="KW-0694">RNA-binding</keyword>
<dbReference type="AlphaFoldDB" id="A0A537IZX6"/>
<dbReference type="EMBL" id="VBAP01000026">
    <property type="protein sequence ID" value="TMI76296.1"/>
    <property type="molecule type" value="Genomic_DNA"/>
</dbReference>
<sequence length="214" mass="22839">MVAIIGRKIGMTQLFDEAGNVVPVTVVQAGPCVVTEVRTSKRDGYAAVQLGFELAPERKVTKPMKGVFARAKTAPRRLLREFTPAPGETYAVGQEITVAMFGSGDPVDVIGTSRGRGFSGGIKRHNFRGQRDTHGVSLMHRAVGSIGSSDMGRVWPGKRMPGRYGGERVTVKGLRVVKVDPGQHLLLVRGAIPGPRGSVVMVRKAAAATVRGVR</sequence>
<evidence type="ECO:0000256" key="4">
    <source>
        <dbReference type="ARBA" id="ARBA00022980"/>
    </source>
</evidence>
<comment type="function">
    <text evidence="7 9">One of the primary rRNA binding proteins, it binds directly near the 3'-end of the 23S rRNA, where it nucleates assembly of the 50S subunit.</text>
</comment>
<evidence type="ECO:0000256" key="2">
    <source>
        <dbReference type="ARBA" id="ARBA00022730"/>
    </source>
</evidence>
<dbReference type="FunFam" id="3.30.160.810:FF:000001">
    <property type="entry name" value="50S ribosomal protein L3"/>
    <property type="match status" value="1"/>
</dbReference>
<dbReference type="InterPro" id="IPR019926">
    <property type="entry name" value="Ribosomal_uL3_CS"/>
</dbReference>
<dbReference type="FunFam" id="2.40.30.10:FF:000004">
    <property type="entry name" value="50S ribosomal protein L3"/>
    <property type="match status" value="1"/>
</dbReference>
<evidence type="ECO:0000256" key="9">
    <source>
        <dbReference type="RuleBase" id="RU003906"/>
    </source>
</evidence>
<keyword evidence="2 7" id="KW-0699">rRNA-binding</keyword>
<proteinExistence type="inferred from homology"/>
<reference evidence="10 11" key="1">
    <citation type="journal article" date="2019" name="Nat. Microbiol.">
        <title>Mediterranean grassland soil C-N compound turnover is dependent on rainfall and depth, and is mediated by genomically divergent microorganisms.</title>
        <authorList>
            <person name="Diamond S."/>
            <person name="Andeer P.F."/>
            <person name="Li Z."/>
            <person name="Crits-Christoph A."/>
            <person name="Burstein D."/>
            <person name="Anantharaman K."/>
            <person name="Lane K.R."/>
            <person name="Thomas B.C."/>
            <person name="Pan C."/>
            <person name="Northen T.R."/>
            <person name="Banfield J.F."/>
        </authorList>
    </citation>
    <scope>NUCLEOTIDE SEQUENCE [LARGE SCALE GENOMIC DNA]</scope>
    <source>
        <strain evidence="10">NP_8</strain>
    </source>
</reference>
<comment type="similarity">
    <text evidence="1 7 8">Belongs to the universal ribosomal protein uL3 family.</text>
</comment>
<gene>
    <name evidence="7" type="primary">rplC</name>
    <name evidence="10" type="ORF">E6H05_04200</name>
</gene>
<dbReference type="PANTHER" id="PTHR11229:SF16">
    <property type="entry name" value="LARGE RIBOSOMAL SUBUNIT PROTEIN UL3C"/>
    <property type="match status" value="1"/>
</dbReference>
<dbReference type="HAMAP" id="MF_01325_B">
    <property type="entry name" value="Ribosomal_uL3_B"/>
    <property type="match status" value="1"/>
</dbReference>
<evidence type="ECO:0000256" key="8">
    <source>
        <dbReference type="RuleBase" id="RU003905"/>
    </source>
</evidence>
<evidence type="ECO:0000256" key="7">
    <source>
        <dbReference type="HAMAP-Rule" id="MF_01325"/>
    </source>
</evidence>
<dbReference type="PANTHER" id="PTHR11229">
    <property type="entry name" value="50S RIBOSOMAL PROTEIN L3"/>
    <property type="match status" value="1"/>
</dbReference>
<comment type="subunit">
    <text evidence="7 9">Part of the 50S ribosomal subunit. Forms a cluster with proteins L14 and L19.</text>
</comment>
<dbReference type="PROSITE" id="PS00474">
    <property type="entry name" value="RIBOSOMAL_L3"/>
    <property type="match status" value="1"/>
</dbReference>
<organism evidence="10 11">
    <name type="scientific">Candidatus Segetimicrobium genomatis</name>
    <dbReference type="NCBI Taxonomy" id="2569760"/>
    <lineage>
        <taxon>Bacteria</taxon>
        <taxon>Bacillati</taxon>
        <taxon>Candidatus Sysuimicrobiota</taxon>
        <taxon>Candidatus Sysuimicrobiia</taxon>
        <taxon>Candidatus Sysuimicrobiales</taxon>
        <taxon>Candidatus Segetimicrobiaceae</taxon>
        <taxon>Candidatus Segetimicrobium</taxon>
    </lineage>
</organism>
<dbReference type="Pfam" id="PF00297">
    <property type="entry name" value="Ribosomal_L3"/>
    <property type="match status" value="1"/>
</dbReference>
<accession>A0A537IZX6</accession>
<dbReference type="Proteomes" id="UP000318834">
    <property type="component" value="Unassembled WGS sequence"/>
</dbReference>
<keyword evidence="5 7" id="KW-0687">Ribonucleoprotein</keyword>
<name>A0A537IZX6_9BACT</name>
<dbReference type="InterPro" id="IPR000597">
    <property type="entry name" value="Ribosomal_uL3"/>
</dbReference>
<evidence type="ECO:0000313" key="11">
    <source>
        <dbReference type="Proteomes" id="UP000318834"/>
    </source>
</evidence>
<evidence type="ECO:0000256" key="5">
    <source>
        <dbReference type="ARBA" id="ARBA00023274"/>
    </source>
</evidence>
<protein>
    <recommendedName>
        <fullName evidence="6 7">Large ribosomal subunit protein uL3</fullName>
    </recommendedName>
</protein>
<dbReference type="NCBIfam" id="TIGR03625">
    <property type="entry name" value="L3_bact"/>
    <property type="match status" value="1"/>
</dbReference>
<dbReference type="GO" id="GO:0003735">
    <property type="term" value="F:structural constituent of ribosome"/>
    <property type="evidence" value="ECO:0007669"/>
    <property type="project" value="UniProtKB-UniRule"/>
</dbReference>
<evidence type="ECO:0000313" key="10">
    <source>
        <dbReference type="EMBL" id="TMI76296.1"/>
    </source>
</evidence>
<dbReference type="InterPro" id="IPR009000">
    <property type="entry name" value="Transl_B-barrel_sf"/>
</dbReference>
<dbReference type="SUPFAM" id="SSF50447">
    <property type="entry name" value="Translation proteins"/>
    <property type="match status" value="1"/>
</dbReference>
<evidence type="ECO:0000256" key="3">
    <source>
        <dbReference type="ARBA" id="ARBA00022884"/>
    </source>
</evidence>
<dbReference type="GO" id="GO:0006412">
    <property type="term" value="P:translation"/>
    <property type="evidence" value="ECO:0007669"/>
    <property type="project" value="UniProtKB-UniRule"/>
</dbReference>
<dbReference type="Gene3D" id="3.30.160.810">
    <property type="match status" value="1"/>
</dbReference>
<dbReference type="GO" id="GO:0022625">
    <property type="term" value="C:cytosolic large ribosomal subunit"/>
    <property type="evidence" value="ECO:0007669"/>
    <property type="project" value="TreeGrafter"/>
</dbReference>
<keyword evidence="4 7" id="KW-0689">Ribosomal protein</keyword>
<dbReference type="Gene3D" id="2.40.30.10">
    <property type="entry name" value="Translation factors"/>
    <property type="match status" value="1"/>
</dbReference>
<evidence type="ECO:0000256" key="6">
    <source>
        <dbReference type="ARBA" id="ARBA00035243"/>
    </source>
</evidence>
<evidence type="ECO:0000256" key="1">
    <source>
        <dbReference type="ARBA" id="ARBA00006540"/>
    </source>
</evidence>